<evidence type="ECO:0000313" key="2">
    <source>
        <dbReference type="Proteomes" id="UP000007648"/>
    </source>
</evidence>
<dbReference type="Proteomes" id="UP000007648">
    <property type="component" value="Unassembled WGS sequence"/>
</dbReference>
<dbReference type="Ensembl" id="ENSSHAT00000035844.1">
    <property type="protein sequence ID" value="ENSSHAP00000029779.1"/>
    <property type="gene ID" value="ENSSHAG00000026219.1"/>
</dbReference>
<proteinExistence type="predicted"/>
<reference evidence="1" key="3">
    <citation type="submission" date="2025-09" db="UniProtKB">
        <authorList>
            <consortium name="Ensembl"/>
        </authorList>
    </citation>
    <scope>IDENTIFICATION</scope>
</reference>
<keyword evidence="2" id="KW-1185">Reference proteome</keyword>
<name>A0A7N4NYA8_SARHA</name>
<sequence length="109" mass="12654">PETLIKFPNTLSERDEDHHQHGKVVLDAFCVSLVSQTKTDEVTWGLLAIGWDVHSLVEESYFLITGGTIYDIIMEPPNIRLMTDEHEYPRLVDFLSYIVHRQHYGRICI</sequence>
<reference evidence="1" key="2">
    <citation type="submission" date="2025-08" db="UniProtKB">
        <authorList>
            <consortium name="Ensembl"/>
        </authorList>
    </citation>
    <scope>IDENTIFICATION</scope>
</reference>
<dbReference type="InParanoid" id="A0A7N4NYA8"/>
<reference evidence="1 2" key="1">
    <citation type="journal article" date="2011" name="Proc. Natl. Acad. Sci. U.S.A.">
        <title>Genetic diversity and population structure of the endangered marsupial Sarcophilus harrisii (Tasmanian devil).</title>
        <authorList>
            <person name="Miller W."/>
            <person name="Hayes V.M."/>
            <person name="Ratan A."/>
            <person name="Petersen D.C."/>
            <person name="Wittekindt N.E."/>
            <person name="Miller J."/>
            <person name="Walenz B."/>
            <person name="Knight J."/>
            <person name="Qi J."/>
            <person name="Zhao F."/>
            <person name="Wang Q."/>
            <person name="Bedoya-Reina O.C."/>
            <person name="Katiyar N."/>
            <person name="Tomsho L.P."/>
            <person name="Kasson L.M."/>
            <person name="Hardie R.A."/>
            <person name="Woodbridge P."/>
            <person name="Tindall E.A."/>
            <person name="Bertelsen M.F."/>
            <person name="Dixon D."/>
            <person name="Pyecroft S."/>
            <person name="Helgen K.M."/>
            <person name="Lesk A.M."/>
            <person name="Pringle T.H."/>
            <person name="Patterson N."/>
            <person name="Zhang Y."/>
            <person name="Kreiss A."/>
            <person name="Woods G.M."/>
            <person name="Jones M.E."/>
            <person name="Schuster S.C."/>
        </authorList>
    </citation>
    <scope>NUCLEOTIDE SEQUENCE [LARGE SCALE GENOMIC DNA]</scope>
</reference>
<protein>
    <submittedName>
        <fullName evidence="1">Uncharacterized protein</fullName>
    </submittedName>
</protein>
<evidence type="ECO:0000313" key="1">
    <source>
        <dbReference type="Ensembl" id="ENSSHAP00000029779.1"/>
    </source>
</evidence>
<accession>A0A7N4NYA8</accession>
<dbReference type="AlphaFoldDB" id="A0A7N4NYA8"/>
<organism evidence="1 2">
    <name type="scientific">Sarcophilus harrisii</name>
    <name type="common">Tasmanian devil</name>
    <name type="synonym">Sarcophilus laniarius</name>
    <dbReference type="NCBI Taxonomy" id="9305"/>
    <lineage>
        <taxon>Eukaryota</taxon>
        <taxon>Metazoa</taxon>
        <taxon>Chordata</taxon>
        <taxon>Craniata</taxon>
        <taxon>Vertebrata</taxon>
        <taxon>Euteleostomi</taxon>
        <taxon>Mammalia</taxon>
        <taxon>Metatheria</taxon>
        <taxon>Dasyuromorphia</taxon>
        <taxon>Dasyuridae</taxon>
        <taxon>Sarcophilus</taxon>
    </lineage>
</organism>